<dbReference type="GO" id="GO:0005764">
    <property type="term" value="C:lysosome"/>
    <property type="evidence" value="ECO:0007669"/>
    <property type="project" value="TreeGrafter"/>
</dbReference>
<evidence type="ECO:0000256" key="5">
    <source>
        <dbReference type="ARBA" id="ARBA00022801"/>
    </source>
</evidence>
<dbReference type="PIRSF" id="PIRSF001092">
    <property type="entry name" value="Alpha-L-fucosidase"/>
    <property type="match status" value="1"/>
</dbReference>
<dbReference type="RefSeq" id="WP_068699984.1">
    <property type="nucleotide sequence ID" value="NZ_CP014167.1"/>
</dbReference>
<dbReference type="SUPFAM" id="SSF51445">
    <property type="entry name" value="(Trans)glycosidases"/>
    <property type="match status" value="1"/>
</dbReference>
<dbReference type="Gene3D" id="2.60.40.1180">
    <property type="entry name" value="Golgi alpha-mannosidase II"/>
    <property type="match status" value="1"/>
</dbReference>
<evidence type="ECO:0000256" key="6">
    <source>
        <dbReference type="ARBA" id="ARBA00023295"/>
    </source>
</evidence>
<feature type="site" description="May be important for catalysis" evidence="7">
    <location>
        <position position="311"/>
    </location>
</feature>
<evidence type="ECO:0000256" key="8">
    <source>
        <dbReference type="SAM" id="MobiDB-lite"/>
    </source>
</evidence>
<dbReference type="Pfam" id="PF01120">
    <property type="entry name" value="Alpha_L_fucos"/>
    <property type="match status" value="1"/>
</dbReference>
<reference evidence="10 11" key="1">
    <citation type="submission" date="2016-01" db="EMBL/GenBank/DDBJ databases">
        <title>Complete Genome Sequence of Paenibacillus yonginensis DCY84, a novel Plant Growth-Promoting Bacteria with Elicitation of Induced Systemic Resistance.</title>
        <authorList>
            <person name="Kim Y.J."/>
            <person name="Yang D.C."/>
            <person name="Sukweenadhi J."/>
        </authorList>
    </citation>
    <scope>NUCLEOTIDE SEQUENCE [LARGE SCALE GENOMIC DNA]</scope>
    <source>
        <strain evidence="10 11">DCY84</strain>
    </source>
</reference>
<dbReference type="PRINTS" id="PR00741">
    <property type="entry name" value="GLHYDRLASE29"/>
</dbReference>
<evidence type="ECO:0000256" key="3">
    <source>
        <dbReference type="ARBA" id="ARBA00012662"/>
    </source>
</evidence>
<feature type="region of interest" description="Disordered" evidence="8">
    <location>
        <begin position="1"/>
        <end position="24"/>
    </location>
</feature>
<dbReference type="GO" id="GO:0016139">
    <property type="term" value="P:glycoside catabolic process"/>
    <property type="evidence" value="ECO:0007669"/>
    <property type="project" value="TreeGrafter"/>
</dbReference>
<accession>A0A1B1N643</accession>
<proteinExistence type="inferred from homology"/>
<dbReference type="Gene3D" id="3.20.20.80">
    <property type="entry name" value="Glycosidases"/>
    <property type="match status" value="1"/>
</dbReference>
<protein>
    <recommendedName>
        <fullName evidence="3">alpha-L-fucosidase</fullName>
        <ecNumber evidence="3">3.2.1.51</ecNumber>
    </recommendedName>
</protein>
<evidence type="ECO:0000259" key="9">
    <source>
        <dbReference type="Pfam" id="PF01120"/>
    </source>
</evidence>
<dbReference type="InterPro" id="IPR017853">
    <property type="entry name" value="GH"/>
</dbReference>
<dbReference type="GO" id="GO:0004560">
    <property type="term" value="F:alpha-L-fucosidase activity"/>
    <property type="evidence" value="ECO:0007669"/>
    <property type="project" value="InterPro"/>
</dbReference>
<keyword evidence="11" id="KW-1185">Reference proteome</keyword>
<evidence type="ECO:0000256" key="2">
    <source>
        <dbReference type="ARBA" id="ARBA00007951"/>
    </source>
</evidence>
<dbReference type="InterPro" id="IPR016286">
    <property type="entry name" value="FUC_metazoa-typ"/>
</dbReference>
<name>A0A1B1N643_9BACL</name>
<dbReference type="GO" id="GO:0006004">
    <property type="term" value="P:fucose metabolic process"/>
    <property type="evidence" value="ECO:0007669"/>
    <property type="project" value="InterPro"/>
</dbReference>
<dbReference type="AlphaFoldDB" id="A0A1B1N643"/>
<evidence type="ECO:0000313" key="10">
    <source>
        <dbReference type="EMBL" id="ANS76896.1"/>
    </source>
</evidence>
<evidence type="ECO:0000256" key="4">
    <source>
        <dbReference type="ARBA" id="ARBA00022729"/>
    </source>
</evidence>
<organism evidence="10 11">
    <name type="scientific">Paenibacillus yonginensis</name>
    <dbReference type="NCBI Taxonomy" id="1462996"/>
    <lineage>
        <taxon>Bacteria</taxon>
        <taxon>Bacillati</taxon>
        <taxon>Bacillota</taxon>
        <taxon>Bacilli</taxon>
        <taxon>Bacillales</taxon>
        <taxon>Paenibacillaceae</taxon>
        <taxon>Paenibacillus</taxon>
    </lineage>
</organism>
<sequence length="471" mass="53891">MSDLRTTEAESATQEPVSQEETVVQEGVHNYSSERDWVKPEDPLLLERLEWFQDQKLGLMMHWGPYSQLGLVESWVLSDGDADWARHDVDWGVDGEELKREYFALNKTFNPIRFQPEQWAELAADSGFKYLTFTTKHHDGFCMWDTHTTDYRITGPECPFHTHKYADICKQLFDAFRAKGLAISAYFSKADWHTPYYWAPGMERGSQMWRGPSYDPKEYPWLWEQFVQFTHDQIMELMTRYGRIDMLWLDAGWVNARRDQDIRLGEVVEKAREIQPWLLTADRTVGGPYENLITPEQTLPERPMNVPWESCITLGTSFSFGYEDKYKTPRQLVHLLVEIVAKGGNLALNVGPQPDGRLPKGAIAGMKGLGAWLKVNGEAIYGTRVCEPFSAGNIRLTRKGDTVYAINLYPDEQSRVPGKLLIPLQMDAERIGLVGGPEQLAFTRTAEGIEVELPEGLRSGETPIAHVLRIR</sequence>
<dbReference type="STRING" id="1462996.AWM70_21840"/>
<comment type="function">
    <text evidence="1">Alpha-L-fucosidase is responsible for hydrolyzing the alpha-1,6-linked fucose joined to the reducing-end N-acetylglucosamine of the carbohydrate moieties of glycoproteins.</text>
</comment>
<dbReference type="InterPro" id="IPR013780">
    <property type="entry name" value="Glyco_hydro_b"/>
</dbReference>
<feature type="domain" description="Glycoside hydrolase family 29 N-terminal" evidence="9">
    <location>
        <begin position="49"/>
        <end position="378"/>
    </location>
</feature>
<evidence type="ECO:0000256" key="7">
    <source>
        <dbReference type="PIRSR" id="PIRSR001092-1"/>
    </source>
</evidence>
<dbReference type="KEGG" id="pyg:AWM70_21840"/>
<feature type="compositionally biased region" description="Polar residues" evidence="8">
    <location>
        <begin position="9"/>
        <end position="22"/>
    </location>
</feature>
<keyword evidence="4" id="KW-0732">Signal</keyword>
<dbReference type="InterPro" id="IPR000933">
    <property type="entry name" value="Glyco_hydro_29"/>
</dbReference>
<dbReference type="SMART" id="SM00812">
    <property type="entry name" value="Alpha_L_fucos"/>
    <property type="match status" value="1"/>
</dbReference>
<evidence type="ECO:0000256" key="1">
    <source>
        <dbReference type="ARBA" id="ARBA00004071"/>
    </source>
</evidence>
<keyword evidence="6" id="KW-0326">Glycosidase</keyword>
<comment type="similarity">
    <text evidence="2">Belongs to the glycosyl hydrolase 29 family.</text>
</comment>
<dbReference type="PANTHER" id="PTHR10030">
    <property type="entry name" value="ALPHA-L-FUCOSIDASE"/>
    <property type="match status" value="1"/>
</dbReference>
<gene>
    <name evidence="10" type="ORF">AWM70_21840</name>
</gene>
<evidence type="ECO:0000313" key="11">
    <source>
        <dbReference type="Proteomes" id="UP000092573"/>
    </source>
</evidence>
<dbReference type="EC" id="3.2.1.51" evidence="3"/>
<keyword evidence="5" id="KW-0378">Hydrolase</keyword>
<dbReference type="PANTHER" id="PTHR10030:SF37">
    <property type="entry name" value="ALPHA-L-FUCOSIDASE-RELATED"/>
    <property type="match status" value="1"/>
</dbReference>
<dbReference type="OrthoDB" id="107551at2"/>
<dbReference type="InterPro" id="IPR057739">
    <property type="entry name" value="Glyco_hydro_29_N"/>
</dbReference>
<dbReference type="Proteomes" id="UP000092573">
    <property type="component" value="Chromosome"/>
</dbReference>
<dbReference type="EMBL" id="CP014167">
    <property type="protein sequence ID" value="ANS76896.1"/>
    <property type="molecule type" value="Genomic_DNA"/>
</dbReference>